<name>A0A5J4P4M2_9ZZZZ</name>
<sequence length="77" mass="8846">MIGLKYQDKLQKRARMGAGDTSERLNYKIAEYTWSILKDKPHFHVSFIMNVSPECDCWNHNDAPIIPDMGMAASFDP</sequence>
<feature type="non-terminal residue" evidence="2">
    <location>
        <position position="77"/>
    </location>
</feature>
<dbReference type="InterPro" id="IPR007160">
    <property type="entry name" value="DUF362"/>
</dbReference>
<reference evidence="2" key="1">
    <citation type="submission" date="2019-03" db="EMBL/GenBank/DDBJ databases">
        <title>Single cell metagenomics reveals metabolic interactions within the superorganism composed of flagellate Streblomastix strix and complex community of Bacteroidetes bacteria on its surface.</title>
        <authorList>
            <person name="Treitli S.C."/>
            <person name="Kolisko M."/>
            <person name="Husnik F."/>
            <person name="Keeling P."/>
            <person name="Hampl V."/>
        </authorList>
    </citation>
    <scope>NUCLEOTIDE SEQUENCE</scope>
    <source>
        <strain evidence="2">STM</strain>
    </source>
</reference>
<evidence type="ECO:0000313" key="2">
    <source>
        <dbReference type="EMBL" id="KAA6303920.1"/>
    </source>
</evidence>
<feature type="domain" description="DUF362" evidence="1">
    <location>
        <begin position="13"/>
        <end position="77"/>
    </location>
</feature>
<accession>A0A5J4P4M2</accession>
<organism evidence="2">
    <name type="scientific">termite gut metagenome</name>
    <dbReference type="NCBI Taxonomy" id="433724"/>
    <lineage>
        <taxon>unclassified sequences</taxon>
        <taxon>metagenomes</taxon>
        <taxon>organismal metagenomes</taxon>
    </lineage>
</organism>
<dbReference type="Pfam" id="PF04015">
    <property type="entry name" value="DUF362"/>
    <property type="match status" value="1"/>
</dbReference>
<dbReference type="AlphaFoldDB" id="A0A5J4P4M2"/>
<proteinExistence type="predicted"/>
<comment type="caution">
    <text evidence="2">The sequence shown here is derived from an EMBL/GenBank/DDBJ whole genome shotgun (WGS) entry which is preliminary data.</text>
</comment>
<gene>
    <name evidence="2" type="ORF">EZS27_044439</name>
</gene>
<protein>
    <recommendedName>
        <fullName evidence="1">DUF362 domain-containing protein</fullName>
    </recommendedName>
</protein>
<evidence type="ECO:0000259" key="1">
    <source>
        <dbReference type="Pfam" id="PF04015"/>
    </source>
</evidence>
<dbReference type="EMBL" id="SNRY01011945">
    <property type="protein sequence ID" value="KAA6303920.1"/>
    <property type="molecule type" value="Genomic_DNA"/>
</dbReference>